<keyword evidence="3" id="KW-1185">Reference proteome</keyword>
<dbReference type="PANTHER" id="PTHR35205">
    <property type="entry name" value="NB-ARC AND TPR DOMAIN PROTEIN"/>
    <property type="match status" value="1"/>
</dbReference>
<accession>A0A433D0N1</accession>
<dbReference type="PANTHER" id="PTHR35205:SF1">
    <property type="entry name" value="ZU5 DOMAIN-CONTAINING PROTEIN"/>
    <property type="match status" value="1"/>
</dbReference>
<dbReference type="GO" id="GO:0043531">
    <property type="term" value="F:ADP binding"/>
    <property type="evidence" value="ECO:0007669"/>
    <property type="project" value="InterPro"/>
</dbReference>
<proteinExistence type="predicted"/>
<keyword evidence="2" id="KW-0378">Hydrolase</keyword>
<evidence type="ECO:0000313" key="2">
    <source>
        <dbReference type="EMBL" id="RUP44387.1"/>
    </source>
</evidence>
<evidence type="ECO:0000259" key="1">
    <source>
        <dbReference type="Pfam" id="PF00931"/>
    </source>
</evidence>
<dbReference type="SUPFAM" id="SSF52540">
    <property type="entry name" value="P-loop containing nucleoside triphosphate hydrolases"/>
    <property type="match status" value="1"/>
</dbReference>
<evidence type="ECO:0000313" key="3">
    <source>
        <dbReference type="Proteomes" id="UP000268093"/>
    </source>
</evidence>
<dbReference type="Proteomes" id="UP000268093">
    <property type="component" value="Unassembled WGS sequence"/>
</dbReference>
<name>A0A433D0N1_9FUNG</name>
<sequence length="264" mass="30401">MTAFEREITADNGDTVNAGNQWEIRDPHNTTVNLGESLFRWKYQLILVHLHTPQPVYNQLRDRPPSPLQIFDVLMARNDQFVGRDDIFEKLHHLLDDNRNNGSLGRVALVGLGRMGKTQIALEYCFRNYQSKYQYVFWIMANSEESLNSSFLKVAKLLELSIKDNESTVERIALVKQRFQKATKRWLLVFDNTDDESVYRLIHGSYPSIGDGDIILTTCDAVAHFKISVINLDEMRMDTESALKILLRKTTPPQNSSSIPMHSR</sequence>
<protein>
    <submittedName>
        <fullName evidence="2">P-loop containing nucleoside triphosphate hydrolase protein</fullName>
    </submittedName>
</protein>
<comment type="caution">
    <text evidence="2">The sequence shown here is derived from an EMBL/GenBank/DDBJ whole genome shotgun (WGS) entry which is preliminary data.</text>
</comment>
<dbReference type="EMBL" id="RBNI01009010">
    <property type="protein sequence ID" value="RUP44387.1"/>
    <property type="molecule type" value="Genomic_DNA"/>
</dbReference>
<dbReference type="OrthoDB" id="20872at2759"/>
<gene>
    <name evidence="2" type="ORF">BC936DRAFT_149543</name>
</gene>
<reference evidence="2 3" key="1">
    <citation type="journal article" date="2018" name="New Phytol.">
        <title>Phylogenomics of Endogonaceae and evolution of mycorrhizas within Mucoromycota.</title>
        <authorList>
            <person name="Chang Y."/>
            <person name="Desiro A."/>
            <person name="Na H."/>
            <person name="Sandor L."/>
            <person name="Lipzen A."/>
            <person name="Clum A."/>
            <person name="Barry K."/>
            <person name="Grigoriev I.V."/>
            <person name="Martin F.M."/>
            <person name="Stajich J.E."/>
            <person name="Smith M.E."/>
            <person name="Bonito G."/>
            <person name="Spatafora J.W."/>
        </authorList>
    </citation>
    <scope>NUCLEOTIDE SEQUENCE [LARGE SCALE GENOMIC DNA]</scope>
    <source>
        <strain evidence="2 3">GMNB39</strain>
    </source>
</reference>
<dbReference type="Gene3D" id="3.40.50.300">
    <property type="entry name" value="P-loop containing nucleotide triphosphate hydrolases"/>
    <property type="match status" value="1"/>
</dbReference>
<dbReference type="InterPro" id="IPR002182">
    <property type="entry name" value="NB-ARC"/>
</dbReference>
<dbReference type="AlphaFoldDB" id="A0A433D0N1"/>
<dbReference type="GO" id="GO:0016787">
    <property type="term" value="F:hydrolase activity"/>
    <property type="evidence" value="ECO:0007669"/>
    <property type="project" value="UniProtKB-KW"/>
</dbReference>
<feature type="domain" description="NB-ARC" evidence="1">
    <location>
        <begin position="88"/>
        <end position="220"/>
    </location>
</feature>
<dbReference type="InterPro" id="IPR027417">
    <property type="entry name" value="P-loop_NTPase"/>
</dbReference>
<dbReference type="Pfam" id="PF00931">
    <property type="entry name" value="NB-ARC"/>
    <property type="match status" value="1"/>
</dbReference>
<organism evidence="2 3">
    <name type="scientific">Jimgerdemannia flammicorona</name>
    <dbReference type="NCBI Taxonomy" id="994334"/>
    <lineage>
        <taxon>Eukaryota</taxon>
        <taxon>Fungi</taxon>
        <taxon>Fungi incertae sedis</taxon>
        <taxon>Mucoromycota</taxon>
        <taxon>Mucoromycotina</taxon>
        <taxon>Endogonomycetes</taxon>
        <taxon>Endogonales</taxon>
        <taxon>Endogonaceae</taxon>
        <taxon>Jimgerdemannia</taxon>
    </lineage>
</organism>